<feature type="region of interest" description="Disordered" evidence="2">
    <location>
        <begin position="498"/>
        <end position="536"/>
    </location>
</feature>
<organism evidence="3 4">
    <name type="scientific">Staphylotrichum longicolle</name>
    <dbReference type="NCBI Taxonomy" id="669026"/>
    <lineage>
        <taxon>Eukaryota</taxon>
        <taxon>Fungi</taxon>
        <taxon>Dikarya</taxon>
        <taxon>Ascomycota</taxon>
        <taxon>Pezizomycotina</taxon>
        <taxon>Sordariomycetes</taxon>
        <taxon>Sordariomycetidae</taxon>
        <taxon>Sordariales</taxon>
        <taxon>Chaetomiaceae</taxon>
        <taxon>Staphylotrichum</taxon>
    </lineage>
</organism>
<dbReference type="Proteomes" id="UP001197093">
    <property type="component" value="Unassembled WGS sequence"/>
</dbReference>
<proteinExistence type="predicted"/>
<evidence type="ECO:0000313" key="3">
    <source>
        <dbReference type="EMBL" id="KAG7285092.1"/>
    </source>
</evidence>
<dbReference type="AlphaFoldDB" id="A0AAD4HUZ3"/>
<evidence type="ECO:0000256" key="1">
    <source>
        <dbReference type="SAM" id="Coils"/>
    </source>
</evidence>
<comment type="caution">
    <text evidence="3">The sequence shown here is derived from an EMBL/GenBank/DDBJ whole genome shotgun (WGS) entry which is preliminary data.</text>
</comment>
<gene>
    <name evidence="3" type="ORF">NEMBOFW57_009712</name>
</gene>
<feature type="coiled-coil region" evidence="1">
    <location>
        <begin position="65"/>
        <end position="114"/>
    </location>
</feature>
<dbReference type="SUPFAM" id="SSF58113">
    <property type="entry name" value="Apolipoprotein A-I"/>
    <property type="match status" value="1"/>
</dbReference>
<keyword evidence="1" id="KW-0175">Coiled coil</keyword>
<sequence length="536" mass="59108">MHRVKYSERVRLLDTQIQKAQDEINESAEVVVTAMLNAAPRQNGPMDAASKMADSAVTVQQQEVAAKQEAEISELKSKVHNMEARHTQDMSELKAEFSRQFEEMNRQMEELVKGVRKDEGKALKSLKEDVTGEMKEVVKEVKKDIIKEVKTMNATEEMEQKIRAMRENSAAKNSFESNSTLDPAISTLIQQESQARQSEISGLIRRVDEQHGQLVQHTQEIAALRGSQATCAQQVEEHETRLSSLDTDALEEAAETVSIKVPDLQRTVAGIQTTLNQTTENLRGVDVPGLQRAVADVQARLDDIPREVDSRQQALDARVREVVKNMGDVLGSTLDEVEGSVTKHDKRLRDLEELASVGRLVPDMRQAQAADVELGSTGIASFKPDYDMTKATVVRLTQESESINGQLEMLRQSFTGLDSQFNNLTTRALAECIIGHLEQLYPNSRQLSADVDGLKTATLGLDSRVGSLEGLLQGFKGKADGFADTEFNGAKVSSNVLKDVDENTRPGNKRKRSDLGSNGMGHHVMGNGTDPTSGRM</sequence>
<name>A0AAD4HUZ3_9PEZI</name>
<dbReference type="Gene3D" id="1.10.287.1490">
    <property type="match status" value="1"/>
</dbReference>
<evidence type="ECO:0000256" key="2">
    <source>
        <dbReference type="SAM" id="MobiDB-lite"/>
    </source>
</evidence>
<reference evidence="3" key="1">
    <citation type="submission" date="2023-02" db="EMBL/GenBank/DDBJ databases">
        <authorList>
            <person name="Palmer J.M."/>
        </authorList>
    </citation>
    <scope>NUCLEOTIDE SEQUENCE</scope>
    <source>
        <strain evidence="3">FW57</strain>
    </source>
</reference>
<dbReference type="EMBL" id="JAHCVI010000005">
    <property type="protein sequence ID" value="KAG7285092.1"/>
    <property type="molecule type" value="Genomic_DNA"/>
</dbReference>
<protein>
    <submittedName>
        <fullName evidence="3">Uncharacterized protein</fullName>
    </submittedName>
</protein>
<evidence type="ECO:0000313" key="4">
    <source>
        <dbReference type="Proteomes" id="UP001197093"/>
    </source>
</evidence>
<accession>A0AAD4HUZ3</accession>
<keyword evidence="4" id="KW-1185">Reference proteome</keyword>
<feature type="coiled-coil region" evidence="1">
    <location>
        <begin position="3"/>
        <end position="30"/>
    </location>
</feature>